<protein>
    <recommendedName>
        <fullName evidence="4">SLH domain-containing protein</fullName>
    </recommendedName>
</protein>
<organism evidence="5 6">
    <name type="scientific">Bacillus aerolatus</name>
    <dbReference type="NCBI Taxonomy" id="2653354"/>
    <lineage>
        <taxon>Bacteria</taxon>
        <taxon>Bacillati</taxon>
        <taxon>Bacillota</taxon>
        <taxon>Bacilli</taxon>
        <taxon>Bacillales</taxon>
        <taxon>Bacillaceae</taxon>
        <taxon>Bacillus</taxon>
    </lineage>
</organism>
<feature type="domain" description="SLH" evidence="4">
    <location>
        <begin position="92"/>
        <end position="155"/>
    </location>
</feature>
<dbReference type="InterPro" id="IPR001119">
    <property type="entry name" value="SLH_dom"/>
</dbReference>
<dbReference type="Proteomes" id="UP000429595">
    <property type="component" value="Unassembled WGS sequence"/>
</dbReference>
<gene>
    <name evidence="5" type="ORF">F9802_06660</name>
</gene>
<feature type="signal peptide" evidence="3">
    <location>
        <begin position="1"/>
        <end position="29"/>
    </location>
</feature>
<dbReference type="PROSITE" id="PS51272">
    <property type="entry name" value="SLH"/>
    <property type="match status" value="3"/>
</dbReference>
<evidence type="ECO:0000256" key="3">
    <source>
        <dbReference type="SAM" id="SignalP"/>
    </source>
</evidence>
<evidence type="ECO:0000313" key="6">
    <source>
        <dbReference type="Proteomes" id="UP000429595"/>
    </source>
</evidence>
<sequence length="1336" mass="148386">MKKLNKSHLFLTAAATAVAVSSAAPTVDAASEKFFTDVKKGNVLYPEILDLYNQGKINGFTDGTFRPQESVTRGQAAKMVADILELDMKSLKDPGLKDIKKGKWYYEAVAALVQNKVMSGFTDKTFRPDQTLTRAEASRLIGEAFKLKSGVATAVAFKDVKKEKWYYTYVQALVQNEVTFGKTKDSFAPDAKVTRGELVAFASRAKKATEKVKEKSFTVESVKDGIVTINGETYQVSASLKGLFTAKNSAALKGAVIAFESKNGAIEKITSLTLNSSGSASANALLDAGGAVIDGSVSVQGDYYEVKNLTINGDLALTEKVQNSFISEKLTVKGNTRVADQAAAKAASYRAAAENPKTKITIIFKDSTIATIEIAKEDVYFSAMGSTKVTSVSLHANANIFADPDVIIPKVDIKKGVTLVELNVTIKDIIIESNDDIKVTGKGNIENVIINTDKTVTLDTKGQIKNLESKNENSKVTIGDNAKITNITVPEGKKAEDVVQNYDQVKDRVEQVGGTKNPDYKPAEPVTPPNSAGGGGSTTTPGTGGGDSNPTPPGNETEDFFDAGLLSTERFGYVKLNVKNPGAHKVKYLTVNRNNMHEFKKPKVGEQVPANAKEYKADEEFILWSNHEIFMYQVNDKNEIVDLVDINEVWHWYGVDMLVDEEKKTLTIKSLMNPEGKTVQQMFQNVYLFNVDKATKIYDFSDVKWNWIDGIPAVELSYGDDFDPAKLNEFLVEIDWQFSGRLYETIKEGEHTPENYESLDVFMIKYAANEMGDKLGWYLPRAAYEIEEIKREDGSIKENHRNITEQDSISMKRYREEVIKQQDSLNTRADISKLVAAVNVELKDKVDAYKKAREAVDGLYKEDWYDYEESEERLKEGLTQEEIDAARALVQSLSSEFTEKEHLEYRVDYADYLFNKKAAEEFIGQVKKEVEITDPTIGLSISDLLYKEKSENLKVKVSDLGNEMQKGEDYSYVTGAAKYLSVDASGKLILNRLNTSGESIKEYAVINVGVGNYYVGNEIVAVVIPTSTSADTTSSETKFHPKVDNSYIRYIDHYPVNRTIRLKSGVSVDQLMESIQSADSSVQSYQVQSADGKVKGSGIIEHGDRLIVTAENGQSKGIYKIQVPVVIQNLKTTGLGKLTFEAENTNIKELNTLLHMLKRVSGSNIGHDVEFILKEEKDENGNIIPNRYEVTIPEAIKDVFYDIYSTNNRVDFENSRPSQIIWRSFQVVDAEANPDTEAKITGLEDLKITSENIRVRLQDYGNWSETVTIDGVTISSEVKEENGEWKIHFKSEGTDKGEINAYRILGVRVKAEEVENEYSIVIEVDSEGNISVRSVR</sequence>
<name>A0A6I1FKT7_9BACI</name>
<feature type="chain" id="PRO_5026144959" description="SLH domain-containing protein" evidence="3">
    <location>
        <begin position="30"/>
        <end position="1336"/>
    </location>
</feature>
<reference evidence="5 6" key="1">
    <citation type="submission" date="2019-10" db="EMBL/GenBank/DDBJ databases">
        <title>Bacillus aerolatum sp. nov., isolated from bioaerosol of sport playgrounds.</title>
        <authorList>
            <person name="Chen P."/>
            <person name="Zhang G."/>
        </authorList>
    </citation>
    <scope>NUCLEOTIDE SEQUENCE [LARGE SCALE GENOMIC DNA]</scope>
    <source>
        <strain evidence="5 6">CX253</strain>
    </source>
</reference>
<comment type="caution">
    <text evidence="5">The sequence shown here is derived from an EMBL/GenBank/DDBJ whole genome shotgun (WGS) entry which is preliminary data.</text>
</comment>
<feature type="compositionally biased region" description="Gly residues" evidence="2">
    <location>
        <begin position="532"/>
        <end position="547"/>
    </location>
</feature>
<dbReference type="PANTHER" id="PTHR43308:SF5">
    <property type="entry name" value="S-LAYER PROTEIN _ PEPTIDOGLYCAN ENDO-BETA-N-ACETYLGLUCOSAMINIDASE"/>
    <property type="match status" value="1"/>
</dbReference>
<proteinExistence type="predicted"/>
<evidence type="ECO:0000256" key="2">
    <source>
        <dbReference type="SAM" id="MobiDB-lite"/>
    </source>
</evidence>
<dbReference type="InterPro" id="IPR054544">
    <property type="entry name" value="Pest_crys_Cry1Aa_dom-IV"/>
</dbReference>
<dbReference type="Pfam" id="PF18449">
    <property type="entry name" value="Endotoxin_C2"/>
    <property type="match status" value="1"/>
</dbReference>
<dbReference type="PANTHER" id="PTHR43308">
    <property type="entry name" value="OUTER MEMBRANE PROTEIN ALPHA-RELATED"/>
    <property type="match status" value="1"/>
</dbReference>
<evidence type="ECO:0000313" key="5">
    <source>
        <dbReference type="EMBL" id="KAB7707428.1"/>
    </source>
</evidence>
<feature type="region of interest" description="Disordered" evidence="2">
    <location>
        <begin position="512"/>
        <end position="560"/>
    </location>
</feature>
<feature type="domain" description="SLH" evidence="4">
    <location>
        <begin position="156"/>
        <end position="216"/>
    </location>
</feature>
<accession>A0A6I1FKT7</accession>
<dbReference type="RefSeq" id="WP_152150392.1">
    <property type="nucleotide sequence ID" value="NZ_WEIO01000003.1"/>
</dbReference>
<keyword evidence="1 3" id="KW-0732">Signal</keyword>
<evidence type="ECO:0000259" key="4">
    <source>
        <dbReference type="PROSITE" id="PS51272"/>
    </source>
</evidence>
<feature type="domain" description="SLH" evidence="4">
    <location>
        <begin position="31"/>
        <end position="90"/>
    </location>
</feature>
<evidence type="ECO:0000256" key="1">
    <source>
        <dbReference type="ARBA" id="ARBA00022729"/>
    </source>
</evidence>
<dbReference type="EMBL" id="WEIO01000003">
    <property type="protein sequence ID" value="KAB7707428.1"/>
    <property type="molecule type" value="Genomic_DNA"/>
</dbReference>
<keyword evidence="6" id="KW-1185">Reference proteome</keyword>
<dbReference type="Pfam" id="PF00395">
    <property type="entry name" value="SLH"/>
    <property type="match status" value="3"/>
</dbReference>
<dbReference type="InterPro" id="IPR051465">
    <property type="entry name" value="Cell_Envelope_Struct_Comp"/>
</dbReference>